<keyword evidence="2" id="KW-1185">Reference proteome</keyword>
<sequence>MPDLGDLLASAATEFQPVRQPEFGQLVRASRRRRQRRVTGSAAAVVVLALSANAVTWRPGPVPQEPSGRVPQVAVEVTGSMRRIGGPMGAAPLGVGGTVRFEDAGGTTVTAEVAADGRFTVAVPAGRYVVTGTPAGAGQASCRATAPVVVADTRLDGIEVDCHVR</sequence>
<protein>
    <recommendedName>
        <fullName evidence="3">Carboxypeptidase regulatory-like domain-containing protein</fullName>
    </recommendedName>
</protein>
<dbReference type="EMBL" id="FONV01000006">
    <property type="protein sequence ID" value="SFF10059.1"/>
    <property type="molecule type" value="Genomic_DNA"/>
</dbReference>
<dbReference type="OrthoDB" id="9984995at2"/>
<dbReference type="AlphaFoldDB" id="A0A1I2FZ20"/>
<proteinExistence type="predicted"/>
<dbReference type="STRING" id="35752.SAMN05421541_10630"/>
<organism evidence="1 2">
    <name type="scientific">Actinoplanes philippinensis</name>
    <dbReference type="NCBI Taxonomy" id="35752"/>
    <lineage>
        <taxon>Bacteria</taxon>
        <taxon>Bacillati</taxon>
        <taxon>Actinomycetota</taxon>
        <taxon>Actinomycetes</taxon>
        <taxon>Micromonosporales</taxon>
        <taxon>Micromonosporaceae</taxon>
        <taxon>Actinoplanes</taxon>
    </lineage>
</organism>
<gene>
    <name evidence="1" type="ORF">SAMN05421541_10630</name>
</gene>
<reference evidence="1 2" key="1">
    <citation type="submission" date="2016-10" db="EMBL/GenBank/DDBJ databases">
        <authorList>
            <person name="de Groot N.N."/>
        </authorList>
    </citation>
    <scope>NUCLEOTIDE SEQUENCE [LARGE SCALE GENOMIC DNA]</scope>
    <source>
        <strain evidence="1 2">DSM 43019</strain>
    </source>
</reference>
<evidence type="ECO:0000313" key="2">
    <source>
        <dbReference type="Proteomes" id="UP000199645"/>
    </source>
</evidence>
<evidence type="ECO:0008006" key="3">
    <source>
        <dbReference type="Google" id="ProtNLM"/>
    </source>
</evidence>
<dbReference type="RefSeq" id="WP_093614850.1">
    <property type="nucleotide sequence ID" value="NZ_BOMT01000023.1"/>
</dbReference>
<evidence type="ECO:0000313" key="1">
    <source>
        <dbReference type="EMBL" id="SFF10059.1"/>
    </source>
</evidence>
<dbReference type="Proteomes" id="UP000199645">
    <property type="component" value="Unassembled WGS sequence"/>
</dbReference>
<name>A0A1I2FZ20_9ACTN</name>
<accession>A0A1I2FZ20</accession>